<name>A0A158M4T3_9BORD</name>
<dbReference type="EMBL" id="JFZZ01000072">
    <property type="protein sequence ID" value="KAK90586.1"/>
    <property type="molecule type" value="Genomic_DNA"/>
</dbReference>
<dbReference type="Gene3D" id="2.60.120.10">
    <property type="entry name" value="Jelly Rolls"/>
    <property type="match status" value="1"/>
</dbReference>
<keyword evidence="1" id="KW-0808">Transferase</keyword>
<evidence type="ECO:0000313" key="2">
    <source>
        <dbReference type="Proteomes" id="UP000026682"/>
    </source>
</evidence>
<dbReference type="InterPro" id="IPR014710">
    <property type="entry name" value="RmlC-like_jellyroll"/>
</dbReference>
<gene>
    <name evidence="1" type="ORF">L497_1534</name>
</gene>
<protein>
    <submittedName>
        <fullName evidence="1">Putative N-acetyltransferase YedL</fullName>
    </submittedName>
</protein>
<dbReference type="GO" id="GO:0016740">
    <property type="term" value="F:transferase activity"/>
    <property type="evidence" value="ECO:0007669"/>
    <property type="project" value="UniProtKB-KW"/>
</dbReference>
<dbReference type="Proteomes" id="UP000026682">
    <property type="component" value="Unassembled WGS sequence"/>
</dbReference>
<comment type="caution">
    <text evidence="1">The sequence shown here is derived from an EMBL/GenBank/DDBJ whole genome shotgun (WGS) entry which is preliminary data.</text>
</comment>
<dbReference type="SUPFAM" id="SSF51182">
    <property type="entry name" value="RmlC-like cupins"/>
    <property type="match status" value="1"/>
</dbReference>
<dbReference type="STRING" id="35814.BBB42_10970"/>
<organism evidence="1 2">
    <name type="scientific">Bordetella holmesii CDC-H585-BH</name>
    <dbReference type="NCBI Taxonomy" id="1331206"/>
    <lineage>
        <taxon>Bacteria</taxon>
        <taxon>Pseudomonadati</taxon>
        <taxon>Pseudomonadota</taxon>
        <taxon>Betaproteobacteria</taxon>
        <taxon>Burkholderiales</taxon>
        <taxon>Alcaligenaceae</taxon>
        <taxon>Bordetella</taxon>
    </lineage>
</organism>
<reference evidence="1 2" key="1">
    <citation type="submission" date="2014-03" db="EMBL/GenBank/DDBJ databases">
        <title>Genome sequence of Bordetella holmseii.</title>
        <authorList>
            <person name="Harvill E."/>
            <person name="Goodfield L.L."/>
            <person name="Ivanov Y."/>
            <person name="Meyer J.A."/>
            <person name="Newth C."/>
            <person name="Cassiday P."/>
            <person name="Tondella M.L."/>
            <person name="Liao P."/>
            <person name="Zimmerman J."/>
            <person name="Meert K."/>
            <person name="Wessel D."/>
            <person name="Berger J."/>
            <person name="Dean J.M."/>
            <person name="Holubkov R."/>
            <person name="Burr J."/>
            <person name="Liu T."/>
            <person name="Brinkac L.M."/>
            <person name="Sanka R."/>
            <person name="Kim M."/>
            <person name="Losada L."/>
        </authorList>
    </citation>
    <scope>NUCLEOTIDE SEQUENCE [LARGE SCALE GENOMIC DNA]</scope>
    <source>
        <strain evidence="1 2">CDC-H585-BH</strain>
    </source>
</reference>
<dbReference type="PATRIC" id="fig|1331206.3.peg.2038"/>
<evidence type="ECO:0000313" key="1">
    <source>
        <dbReference type="EMBL" id="KAK90586.1"/>
    </source>
</evidence>
<dbReference type="InterPro" id="IPR011051">
    <property type="entry name" value="RmlC_Cupin_sf"/>
</dbReference>
<sequence>MKRSAVMSTLLRPPQVFDSFDHFFSLTADGTLSCLGPLMRSAQAPGWLAGLKTAADTASVHGHVWERHTHGDELLSVVADHVVVHWCDGEHTSGQEDLPAGKSLLVPRGLWHRLELLCASQIFFLTPAQGGEHRKQEV</sequence>
<dbReference type="AlphaFoldDB" id="A0A158M4T3"/>
<proteinExistence type="predicted"/>
<accession>A0A158M4T3</accession>